<dbReference type="AlphaFoldDB" id="A0A8B9GC99"/>
<proteinExistence type="predicted"/>
<reference evidence="2" key="1">
    <citation type="submission" date="2025-08" db="UniProtKB">
        <authorList>
            <consortium name="Ensembl"/>
        </authorList>
    </citation>
    <scope>IDENTIFICATION</scope>
</reference>
<evidence type="ECO:0000313" key="3">
    <source>
        <dbReference type="Proteomes" id="UP000694522"/>
    </source>
</evidence>
<feature type="compositionally biased region" description="Basic and acidic residues" evidence="1">
    <location>
        <begin position="18"/>
        <end position="27"/>
    </location>
</feature>
<evidence type="ECO:0000256" key="1">
    <source>
        <dbReference type="SAM" id="MobiDB-lite"/>
    </source>
</evidence>
<keyword evidence="3" id="KW-1185">Reference proteome</keyword>
<organism evidence="2 3">
    <name type="scientific">Amazona collaria</name>
    <name type="common">yellow-billed parrot</name>
    <dbReference type="NCBI Taxonomy" id="241587"/>
    <lineage>
        <taxon>Eukaryota</taxon>
        <taxon>Metazoa</taxon>
        <taxon>Chordata</taxon>
        <taxon>Craniata</taxon>
        <taxon>Vertebrata</taxon>
        <taxon>Euteleostomi</taxon>
        <taxon>Archelosauria</taxon>
        <taxon>Archosauria</taxon>
        <taxon>Dinosauria</taxon>
        <taxon>Saurischia</taxon>
        <taxon>Theropoda</taxon>
        <taxon>Coelurosauria</taxon>
        <taxon>Aves</taxon>
        <taxon>Neognathae</taxon>
        <taxon>Neoaves</taxon>
        <taxon>Telluraves</taxon>
        <taxon>Australaves</taxon>
        <taxon>Psittaciformes</taxon>
        <taxon>Psittacidae</taxon>
        <taxon>Amazona</taxon>
    </lineage>
</organism>
<accession>A0A8B9GC99</accession>
<protein>
    <submittedName>
        <fullName evidence="2">Uncharacterized protein</fullName>
    </submittedName>
</protein>
<dbReference type="Proteomes" id="UP000694522">
    <property type="component" value="Unplaced"/>
</dbReference>
<evidence type="ECO:0000313" key="2">
    <source>
        <dbReference type="Ensembl" id="ENSACOP00000022848.1"/>
    </source>
</evidence>
<reference evidence="2" key="2">
    <citation type="submission" date="2025-09" db="UniProtKB">
        <authorList>
            <consortium name="Ensembl"/>
        </authorList>
    </citation>
    <scope>IDENTIFICATION</scope>
</reference>
<sequence>MLRTPELHTILQVRSHKSRVEGQDHLPRPAGHAPCDAAQDSVAFQTIIKVLQGREENQDHQVHPASRDCLVDQDQLERMESLENQGQKVISEDLDSQALRVKMVSQVNVVHRVLQDLLEQEVGQVLLVQKVPRVLLDLLVPLEAQGCLAYRECLEKEELLEVLDQKGIRENLVAKVLTAFLVQEERG</sequence>
<dbReference type="Ensembl" id="ENSACOT00000023643.1">
    <property type="protein sequence ID" value="ENSACOP00000022848.1"/>
    <property type="gene ID" value="ENSACOG00000015517.1"/>
</dbReference>
<name>A0A8B9GC99_9PSIT</name>
<feature type="region of interest" description="Disordered" evidence="1">
    <location>
        <begin position="15"/>
        <end position="35"/>
    </location>
</feature>